<feature type="transmembrane region" description="Helical" evidence="1">
    <location>
        <begin position="134"/>
        <end position="155"/>
    </location>
</feature>
<keyword evidence="3" id="KW-1185">Reference proteome</keyword>
<name>A0A4Q2K506_9FIRM</name>
<feature type="transmembrane region" description="Helical" evidence="1">
    <location>
        <begin position="70"/>
        <end position="92"/>
    </location>
</feature>
<dbReference type="OrthoDB" id="3712040at2"/>
<reference evidence="2 3" key="1">
    <citation type="journal article" date="2019" name="Gut">
        <title>Antibiotics-induced monodominance of a novel gut bacterial order.</title>
        <authorList>
            <person name="Hildebrand F."/>
            <person name="Moitinho-Silva L."/>
            <person name="Blasche S."/>
            <person name="Jahn M.T."/>
            <person name="Gossmann T.I."/>
            <person name="Heuerta-Cepas J."/>
            <person name="Hercog R."/>
            <person name="Luetge M."/>
            <person name="Bahram M."/>
            <person name="Pryszlak A."/>
            <person name="Alves R.J."/>
            <person name="Waszak S.M."/>
            <person name="Zhu A."/>
            <person name="Ye L."/>
            <person name="Costea P.I."/>
            <person name="Aalvink S."/>
            <person name="Belzer C."/>
            <person name="Forslund S.K."/>
            <person name="Sunagawa S."/>
            <person name="Hentschel U."/>
            <person name="Merten C."/>
            <person name="Patil K.R."/>
            <person name="Benes V."/>
            <person name="Bork P."/>
        </authorList>
    </citation>
    <scope>NUCLEOTIDE SEQUENCE [LARGE SCALE GENOMIC DNA]</scope>
    <source>
        <strain evidence="2 3">HDS1380</strain>
    </source>
</reference>
<accession>A0A4Q2K506</accession>
<feature type="transmembrane region" description="Helical" evidence="1">
    <location>
        <begin position="104"/>
        <end position="122"/>
    </location>
</feature>
<feature type="transmembrane region" description="Helical" evidence="1">
    <location>
        <begin position="200"/>
        <end position="225"/>
    </location>
</feature>
<keyword evidence="1" id="KW-1133">Transmembrane helix</keyword>
<evidence type="ECO:0000313" key="2">
    <source>
        <dbReference type="EMBL" id="RXZ58058.1"/>
    </source>
</evidence>
<keyword evidence="1" id="KW-0472">Membrane</keyword>
<dbReference type="EMBL" id="SDOZ01000004">
    <property type="protein sequence ID" value="RXZ58058.1"/>
    <property type="molecule type" value="Genomic_DNA"/>
</dbReference>
<gene>
    <name evidence="2" type="ORF">ESZ91_10395</name>
</gene>
<proteinExistence type="predicted"/>
<organism evidence="2 3">
    <name type="scientific">Candidatus Borkfalkia ceftriaxoniphila</name>
    <dbReference type="NCBI Taxonomy" id="2508949"/>
    <lineage>
        <taxon>Bacteria</taxon>
        <taxon>Bacillati</taxon>
        <taxon>Bacillota</taxon>
        <taxon>Clostridia</taxon>
        <taxon>Christensenellales</taxon>
        <taxon>Christensenellaceae</taxon>
        <taxon>Candidatus Borkfalkia</taxon>
    </lineage>
</organism>
<evidence type="ECO:0000256" key="1">
    <source>
        <dbReference type="SAM" id="Phobius"/>
    </source>
</evidence>
<dbReference type="Proteomes" id="UP000291269">
    <property type="component" value="Unassembled WGS sequence"/>
</dbReference>
<dbReference type="RefSeq" id="WP_129226994.1">
    <property type="nucleotide sequence ID" value="NZ_SDOZ01000004.1"/>
</dbReference>
<feature type="transmembrane region" description="Helical" evidence="1">
    <location>
        <begin position="167"/>
        <end position="188"/>
    </location>
</feature>
<dbReference type="AlphaFoldDB" id="A0A4Q2K506"/>
<sequence>MGVIAQRTFNTAYIWLDTAFLVLFCVLLFLSKRKLTLLFALCGGVLYFLVDYGIFHLLTHSRTIEGGSMFWVLLWMSMSYGITNFAWIWLALRKDERFAEWTALILLWWLACPMLAGMFGNAPEITIARTTGAYHGFMALFLFLSYLAVIGWNIFQKEKKYRFRILWLIAIGVAVQFGWEFSLLIGGIRSSGIVEMAEKLRVLVVNSLLETNLGLPAIYCIYLFISRKVGENLEKLPAAGFLTRLEENNAKRYFAEKKAPLQGE</sequence>
<protein>
    <submittedName>
        <fullName evidence="2">Uncharacterized protein</fullName>
    </submittedName>
</protein>
<comment type="caution">
    <text evidence="2">The sequence shown here is derived from an EMBL/GenBank/DDBJ whole genome shotgun (WGS) entry which is preliminary data.</text>
</comment>
<feature type="transmembrane region" description="Helical" evidence="1">
    <location>
        <begin position="12"/>
        <end position="30"/>
    </location>
</feature>
<evidence type="ECO:0000313" key="3">
    <source>
        <dbReference type="Proteomes" id="UP000291269"/>
    </source>
</evidence>
<keyword evidence="1" id="KW-0812">Transmembrane</keyword>
<feature type="transmembrane region" description="Helical" evidence="1">
    <location>
        <begin position="37"/>
        <end position="58"/>
    </location>
</feature>